<dbReference type="RefSeq" id="WP_079640699.1">
    <property type="nucleotide sequence ID" value="NZ_FUZF01000001.1"/>
</dbReference>
<dbReference type="InterPro" id="IPR014969">
    <property type="entry name" value="DNA_S_DndE"/>
</dbReference>
<dbReference type="Gene3D" id="1.10.1220.160">
    <property type="entry name" value="DNA sulphur modification protein DndE"/>
    <property type="match status" value="1"/>
</dbReference>
<dbReference type="AlphaFoldDB" id="A0A1T5B0J5"/>
<reference evidence="2" key="1">
    <citation type="submission" date="2017-02" db="EMBL/GenBank/DDBJ databases">
        <authorList>
            <person name="Varghese N."/>
            <person name="Submissions S."/>
        </authorList>
    </citation>
    <scope>NUCLEOTIDE SEQUENCE [LARGE SCALE GENOMIC DNA]</scope>
    <source>
        <strain evidence="2">DSM 24091</strain>
    </source>
</reference>
<dbReference type="OrthoDB" id="1356651at2"/>
<sequence length="126" mass="14177">MFNSVTTSEKSREIIVQLTNKLALGTENVIARIAFAYSLSKNEKLDLKSIADGKGKLYPAKVLFGDYQEIYLGMLCELYGIKLIDINLPKYVKLHIDHGLEIMAPYANNDGYDFLIRCIQEGLAEV</sequence>
<dbReference type="InterPro" id="IPR038472">
    <property type="entry name" value="DndE_sf"/>
</dbReference>
<proteinExistence type="predicted"/>
<dbReference type="EMBL" id="FUZF01000001">
    <property type="protein sequence ID" value="SKB40762.1"/>
    <property type="molecule type" value="Genomic_DNA"/>
</dbReference>
<keyword evidence="2" id="KW-1185">Reference proteome</keyword>
<dbReference type="Proteomes" id="UP000190150">
    <property type="component" value="Unassembled WGS sequence"/>
</dbReference>
<evidence type="ECO:0000313" key="1">
    <source>
        <dbReference type="EMBL" id="SKB40762.1"/>
    </source>
</evidence>
<accession>A0A1T5B0J5</accession>
<name>A0A1T5B0J5_9SPHI</name>
<gene>
    <name evidence="1" type="ORF">SAMN05660841_00350</name>
</gene>
<dbReference type="STRING" id="1513896.SAMN05660841_00350"/>
<protein>
    <submittedName>
        <fullName evidence="1">DNA sulfur modification protein DndE</fullName>
    </submittedName>
</protein>
<organism evidence="1 2">
    <name type="scientific">Sphingobacterium nematocida</name>
    <dbReference type="NCBI Taxonomy" id="1513896"/>
    <lineage>
        <taxon>Bacteria</taxon>
        <taxon>Pseudomonadati</taxon>
        <taxon>Bacteroidota</taxon>
        <taxon>Sphingobacteriia</taxon>
        <taxon>Sphingobacteriales</taxon>
        <taxon>Sphingobacteriaceae</taxon>
        <taxon>Sphingobacterium</taxon>
    </lineage>
</organism>
<evidence type="ECO:0000313" key="2">
    <source>
        <dbReference type="Proteomes" id="UP000190150"/>
    </source>
</evidence>
<dbReference type="Pfam" id="PF08870">
    <property type="entry name" value="DndE"/>
    <property type="match status" value="1"/>
</dbReference>